<evidence type="ECO:0000259" key="4">
    <source>
        <dbReference type="PROSITE" id="PS50188"/>
    </source>
</evidence>
<dbReference type="InterPro" id="IPR001870">
    <property type="entry name" value="B30.2/SPRY"/>
</dbReference>
<dbReference type="InterPro" id="IPR000569">
    <property type="entry name" value="HECT_dom"/>
</dbReference>
<dbReference type="PANTHER" id="PTHR12245:SF5">
    <property type="entry name" value="SPRY DOMAIN-CONTAINING SOCS BOX PROTEIN 3"/>
    <property type="match status" value="1"/>
</dbReference>
<evidence type="ECO:0000313" key="7">
    <source>
        <dbReference type="Proteomes" id="UP000078348"/>
    </source>
</evidence>
<dbReference type="GO" id="GO:0016874">
    <property type="term" value="F:ligase activity"/>
    <property type="evidence" value="ECO:0007669"/>
    <property type="project" value="UniProtKB-KW"/>
</dbReference>
<name>A0A196SKC5_BLAHN</name>
<dbReference type="SUPFAM" id="SSF82185">
    <property type="entry name" value="Histone H3 K4-specific methyltransferase SET7/9 N-terminal domain"/>
    <property type="match status" value="1"/>
</dbReference>
<feature type="domain" description="B30.2/SPRY" evidence="4">
    <location>
        <begin position="2860"/>
        <end position="3051"/>
    </location>
</feature>
<feature type="domain" description="UBA" evidence="3">
    <location>
        <begin position="1862"/>
        <end position="1905"/>
    </location>
</feature>
<sequence length="3739" mass="415637">MGSIGLFSLSRGDAKSIEGIAKFSLAANTPTRLHTHTDQIVIEDCDGHNTVVSLADRSREDACLCLLLQPACSVTVDCSCADMTEIGLFPGIATTLHFQCGEMVSPEVHVKEKEDVVVECVARWWHLRECEELLVISSGVKRVSVSVDQSRLVIRENERALCESLPVAIREGEWLRLRFARTNHRCEVILAQSHSYTASFTCAFASFRLQIGNAACFDLLSLQSSLPSLTLHLPHHPSSSFSSPFSCRHSTIITSHTLPVTHSSLLATLHRLSADKAPPANALELFHRRMQLIHAMSLAHHQSVPSPLAGYSQNKDYSAPLLLLLLHIPSHPRLLSFLDFLLSLHSAPESSAVLLRVLLSILKMRTETDKLQACLSEENQGDENASISDSVWNEDEWGYARILQIISTRFASFFASAEEQLEYLLSVATLIDSPALAPKPHTEQSLYEDLLGAICQNQYLLYQLMEQWIPRADCVHWQRDLPVTDVAAIRFDEGASSVGVSISEKGQRVTNTNPNRMKFNAAVMTPAPENGVYEISLRMEQDKTGDEMICVGLCCLPLKELDYEESQEMWVYRCYNGECYAQGRRLDRVLERLHKGGTITLTLDTIQCTCALRVNATDYGVVFQSLPQAVHPFVLFYNSQPPQRCVRCEGVHCLGQAEASVSTSVDGCDGGRMSSKLPLFVHHLTECFFCTGDKSLLFTLQSLLDRLFSSASLLHHAHARLHDCLPPLSSLADGVLRWCDACCKRASDTVQSLPFHPPRSALLAVEDEGTLLRHTGSRPHWCFETFALPPRESEQWTVRVEYEGGQEEMEVMVGVVEEVVNSEDAGFNAFLGSEKTSYGYKTTGQLFHGNFCTSNVVSYHGPCFRVCFDASLHQLRLLLGDSDAIVLFDGLPEKWVPAVALWRPGDSVRVKLLPETAASASQQCELEKNDVTVLNAVSDDAFELFSLLLKDVVSQLRDGREESRLENYLCGYVFPLLASVSLLRLSFAQWTALADLLLVVIKQLEMEAFHHPLTPAKEFLDCLALHFVLSPLRDDPVVCEDRFLQNGLRLSELPREDEGVACEEDRSEDERELSQCRTLLANSTAESQQLYRSLMQATSLPSLKLRSDKAFLKRCYCCFTYCCHHLSLVGLVTEYAQFLPTSALGCPNILKILWRFGVMQLLSQDADLSAVELGVLRVSSLFSFTEASKPNTSMSIESEDIYGPTLPRSVHLLYSLPRSNALHAVMQSLSSLLHRECAPDALQLLTAQYEKALQRIKVGEKMNAALQLLTNRSSLSVLTTCLKSAPFLELQSDRPFAASLSSLRLVHPVIASRIHLQHQHCFSLLTSLVYDRIMNRNDGSELFLLYLQNVEYFWNEEDLAVFIQLDLFRSITQLFHHLLRREPSLPLILITILQMERATELLLLFCRKGEGGPAGETSRSFSRVSSSVDSSTCRSGFPPAVKSLIDSLMVFFFSTLELLASPPLLAFVTPDVVKHTVRALQELLPFGECVVSEWGRVLMQCCGTSDEQVQIEILKAVRVLAGLINDEKGEDYRFIADEVVDILVGSYSLAPSLSHWFQRQEESVVLIRTLLQRPCFRTYLHAHVLSLLTSPSQARQLAGVAICGGELIGLYEGCQAVFTPRVCEVNEKNCGSDLYEGKKPCVVLELLPERDVVSVVLAGEQEKKEVPFVAVDHASPLPIRLSLLNPAIVNRLLEMQKTLQRSELSQGGDPLLAKQLEASLLKALATLTSQMTSFRVEKGTEWLNGLCQACLVSTDTPGVSVVPEMVFVSFFTLFQEFNHTTPSFSSSSSSSSASAVEEWEVSENEQEWRLLSKENSRTISTLMRCEIGACLVKLLNNEKYLLDTAEHTLSNVSDGTTLHVRPSHTQYSAVFSSLLSMGFGEPLVALAIEAEGEDIQRCLAFLLSLQQPPSRSLSITSPLPSVPFDGKVESMAGSVTESGCTGTLPAMAENPVLRSWCEADDVMMDATKKFFGSYGVREVLEAKEGRRLWNGTFRRDFASGQLHHSYSLAFSAAQCVLANLSKIATLFSRVLLSNALLAGGLAEQLTAEQSERAWRVEKVLLLQDEEGRVRSALMEWMGTMLRKERGHTLCVAMMVDVSQSVLLLKNGEYGECVKQIRSAEWNTDSSLCGSPQLRCLLFATRVLTELFAKETVPWNATLTDSFQWLVRLWCELGAAASRLLRCVAFHSLLLLLPLCKPELQDWFAAQIRPFTRPAVVLPLLTDEAGQWPILSHSLQQQLQLAVEATFFSPPAEEQPQPTGLHFPPAATLLVKLSSVPAPWTLEWWLKVASPHPLTLFSGANQSIRLEVGETDSVLAICAETETARIAAPIRPGFWHHLVLSADSVALEWSLSVDGALVSSSLFTSPLHIDQIGNCANTSDFWITEIRCWSCRRSAELLRHHAARSLHLPLTERQLLLYLPCWTRGDDALMPVDPLNRNTALQANGVSPCVLNETPVQQRSPNGLPLVASQHGVVRFNALPTVGGKWGEKWSTSCWMRVYGDEQTRRVEVELPDEETSFELAGKEELEITEVHTCAAQSPEWLEGFSMTLKRAGLHLAFSFASRLTSATPAFQPPTSLCFHRHLHSPVLALPSPSLVANKSDIKQWGLAMAVLRPEDAEASAPQGFTAGVWCWDVFIKQCTTQYMGVGVAALGTKLTSYLGRDFTGWSFQPTGEKWTANVGAPYGPVRPAFEQNDVLSVEVDMTKGTLAFYKNHHYLGVAFKGIHRSAVVAQHGVFPAVTCYRTGDEMQLLGLRNGVIEDSFADDRVSWKQTWRNGTRHGYGVIRMRDGSVQHSAWRQGVREPLTVVEQAGVWTVKWESANGWVRASANQIREYFGKDRVLSPQECVAALQAAEMGEISAVPSREHRCEVTGEGLLSPAALFTLSPTHCAAGIVLSPDLSTATCTTNNRCMVLGSRCFTEGRHYWEVAVNDCDFGTVFIGVAARLAGSSHQCWRDYGFVNNRTFQDHATECYYGVQYSRGDVIGVLLDLDVGELSFFKMGKEFYYSHHNVLSLGVAAHHLRCREQHAHTPLYPSFGFKRAGDSISVRPVAVEEEGEETSWWRRLLFVQGAMRAVETGGPEILPDWMKGEILNRFEALYKRNRIRVEVHGKIGVVLDTDASAFDSVPGGKRLVFGQVLSDQNGWKMVLGTQFGRVWYMADNGADFWYFSDDELKQQSASERPSEASEAEANEASGRLDWAAVLSPVLLRKLKHKALEVCESAGLPFSCLSLRQQGRIVCEELSEAEKGVGICFLQLLNEHGSRAIPFLPLEDEGGVDASSFAGFIKQGGSVVNQGVNVRSEENVRNGVRNEDRLHHITSSHPLSLFSRQKDLFLFTTKKRVLVASLDLLSFFTASADLFERPFSIPEIKVNRVMAQRAVLASPEDAVQKSVFAQLVKGLEVLPIAHFRRDFCHAEDAGQKRAFFVRLIGEGVYDSGGPYREIIGTAAGVEAVSVLGLAKLTANCENGLTRDEEYVFYRYEYYWGLLIGLALRGSVSLPLPLSPLVLKMLCGEKVGVEDLRKCEEAFLSLCTKWEEVVSAFGSIREVVEVLPVEEERKKELLLGVGELERDEWCVRMMECMVEKKRNDAWRVVSGVHAIVPAALLALFSPEEMHALLCGSDRMEASDLRRIAEYADGVRESDVTVQRFWRVVAQLTRKERSLLLLFVCARSRLPAPPAPPISFKIVLVEAGDDALPQSQTCFSILKLPRYSSDEVMRRRLVYAINSATTMELDVQLHDAEGWE</sequence>
<dbReference type="SUPFAM" id="SSF49899">
    <property type="entry name" value="Concanavalin A-like lectins/glucanases"/>
    <property type="match status" value="5"/>
</dbReference>
<dbReference type="Pfam" id="PF00622">
    <property type="entry name" value="SPRY"/>
    <property type="match status" value="2"/>
</dbReference>
<evidence type="ECO:0000313" key="6">
    <source>
        <dbReference type="EMBL" id="OAO16374.1"/>
    </source>
</evidence>
<dbReference type="PANTHER" id="PTHR12245">
    <property type="entry name" value="SPRY DOMAIN CONTAINING SOCS BOX PROTEIN"/>
    <property type="match status" value="1"/>
</dbReference>
<dbReference type="InterPro" id="IPR013320">
    <property type="entry name" value="ConA-like_dom_sf"/>
</dbReference>
<dbReference type="InterPro" id="IPR003877">
    <property type="entry name" value="SPRY_dom"/>
</dbReference>
<dbReference type="GO" id="GO:0004842">
    <property type="term" value="F:ubiquitin-protein transferase activity"/>
    <property type="evidence" value="ECO:0007669"/>
    <property type="project" value="InterPro"/>
</dbReference>
<evidence type="ECO:0000256" key="1">
    <source>
        <dbReference type="ARBA" id="ARBA00022786"/>
    </source>
</evidence>
<dbReference type="Gene3D" id="3.90.1750.10">
    <property type="entry name" value="Hect, E3 ligase catalytic domains"/>
    <property type="match status" value="1"/>
</dbReference>
<dbReference type="Gene3D" id="3.30.2410.10">
    <property type="entry name" value="Hect, E3 ligase catalytic domain"/>
    <property type="match status" value="1"/>
</dbReference>
<dbReference type="Proteomes" id="UP000078348">
    <property type="component" value="Unassembled WGS sequence"/>
</dbReference>
<evidence type="ECO:0000259" key="3">
    <source>
        <dbReference type="PROSITE" id="PS50030"/>
    </source>
</evidence>
<dbReference type="Gene3D" id="2.60.120.920">
    <property type="match status" value="4"/>
</dbReference>
<dbReference type="InterPro" id="IPR035983">
    <property type="entry name" value="Hect_E3_ubiquitin_ligase"/>
</dbReference>
<feature type="domain" description="HECT" evidence="5">
    <location>
        <begin position="3412"/>
        <end position="3729"/>
    </location>
</feature>
<keyword evidence="6" id="KW-0436">Ligase</keyword>
<dbReference type="PROSITE" id="PS50237">
    <property type="entry name" value="HECT"/>
    <property type="match status" value="1"/>
</dbReference>
<gene>
    <name evidence="6" type="ORF">AV274_1905</name>
</gene>
<dbReference type="Gene3D" id="3.30.2160.10">
    <property type="entry name" value="Hect, E3 ligase catalytic domain"/>
    <property type="match status" value="1"/>
</dbReference>
<proteinExistence type="predicted"/>
<dbReference type="SUPFAM" id="SSF56204">
    <property type="entry name" value="Hect, E3 ligase catalytic domain"/>
    <property type="match status" value="1"/>
</dbReference>
<comment type="caution">
    <text evidence="6">The sequence shown here is derived from an EMBL/GenBank/DDBJ whole genome shotgun (WGS) entry which is preliminary data.</text>
</comment>
<evidence type="ECO:0000256" key="2">
    <source>
        <dbReference type="PROSITE-ProRule" id="PRU00104"/>
    </source>
</evidence>
<dbReference type="SMART" id="SM00449">
    <property type="entry name" value="SPRY"/>
    <property type="match status" value="2"/>
</dbReference>
<reference evidence="6 7" key="1">
    <citation type="submission" date="2016-05" db="EMBL/GenBank/DDBJ databases">
        <title>Nuclear genome of Blastocystis sp. subtype 1 NandII.</title>
        <authorList>
            <person name="Gentekaki E."/>
            <person name="Curtis B."/>
            <person name="Stairs C."/>
            <person name="Eme L."/>
            <person name="Herman E."/>
            <person name="Klimes V."/>
            <person name="Arias M.C."/>
            <person name="Elias M."/>
            <person name="Hilliou F."/>
            <person name="Klute M."/>
            <person name="Malik S.-B."/>
            <person name="Pightling A."/>
            <person name="Rachubinski R."/>
            <person name="Salas D."/>
            <person name="Schlacht A."/>
            <person name="Suga H."/>
            <person name="Archibald J."/>
            <person name="Ball S.G."/>
            <person name="Clark G."/>
            <person name="Dacks J."/>
            <person name="Van Der Giezen M."/>
            <person name="Tsaousis A."/>
            <person name="Roger A."/>
        </authorList>
    </citation>
    <scope>NUCLEOTIDE SEQUENCE [LARGE SCALE GENOMIC DNA]</scope>
    <source>
        <strain evidence="7">ATCC 50177 / NandII</strain>
    </source>
</reference>
<protein>
    <submittedName>
        <fullName evidence="6">HECT E3 ubiquitin ligase</fullName>
    </submittedName>
</protein>
<dbReference type="EMBL" id="LXWW01000085">
    <property type="protein sequence ID" value="OAO16374.1"/>
    <property type="molecule type" value="Genomic_DNA"/>
</dbReference>
<dbReference type="OrthoDB" id="239701at2759"/>
<dbReference type="CDD" id="cd11709">
    <property type="entry name" value="SPRY"/>
    <property type="match status" value="1"/>
</dbReference>
<dbReference type="InterPro" id="IPR043136">
    <property type="entry name" value="B30.2/SPRY_sf"/>
</dbReference>
<feature type="active site" description="Glycyl thioester intermediate" evidence="2">
    <location>
        <position position="3697"/>
    </location>
</feature>
<evidence type="ECO:0000259" key="5">
    <source>
        <dbReference type="PROSITE" id="PS50237"/>
    </source>
</evidence>
<dbReference type="InterPro" id="IPR015940">
    <property type="entry name" value="UBA"/>
</dbReference>
<dbReference type="Pfam" id="PF00632">
    <property type="entry name" value="HECT"/>
    <property type="match status" value="1"/>
</dbReference>
<feature type="domain" description="B30.2/SPRY" evidence="4">
    <location>
        <begin position="2556"/>
        <end position="2755"/>
    </location>
</feature>
<keyword evidence="7" id="KW-1185">Reference proteome</keyword>
<dbReference type="PROSITE" id="PS50030">
    <property type="entry name" value="UBA"/>
    <property type="match status" value="1"/>
</dbReference>
<keyword evidence="1 2" id="KW-0833">Ubl conjugation pathway</keyword>
<dbReference type="Gene3D" id="2.60.120.200">
    <property type="match status" value="1"/>
</dbReference>
<accession>A0A196SKC5</accession>
<dbReference type="PROSITE" id="PS50188">
    <property type="entry name" value="B302_SPRY"/>
    <property type="match status" value="2"/>
</dbReference>
<dbReference type="InterPro" id="IPR050672">
    <property type="entry name" value="FBXO45-Fsn/SPSB_families"/>
</dbReference>
<dbReference type="STRING" id="478820.A0A196SKC5"/>
<organism evidence="6 7">
    <name type="scientific">Blastocystis sp. subtype 1 (strain ATCC 50177 / NandII)</name>
    <dbReference type="NCBI Taxonomy" id="478820"/>
    <lineage>
        <taxon>Eukaryota</taxon>
        <taxon>Sar</taxon>
        <taxon>Stramenopiles</taxon>
        <taxon>Bigyra</taxon>
        <taxon>Opalozoa</taxon>
        <taxon>Opalinata</taxon>
        <taxon>Blastocystidae</taxon>
        <taxon>Blastocystis</taxon>
    </lineage>
</organism>
<dbReference type="SMART" id="SM00119">
    <property type="entry name" value="HECTc"/>
    <property type="match status" value="1"/>
</dbReference>